<name>A0A9D2IYU2_9FIRM</name>
<dbReference type="PROSITE" id="PS51737">
    <property type="entry name" value="RECOMBINASE_DNA_BIND"/>
    <property type="match status" value="1"/>
</dbReference>
<dbReference type="PANTHER" id="PTHR30461:SF23">
    <property type="entry name" value="DNA RECOMBINASE-RELATED"/>
    <property type="match status" value="1"/>
</dbReference>
<dbReference type="Pfam" id="PF13408">
    <property type="entry name" value="Zn_ribbon_recom"/>
    <property type="match status" value="1"/>
</dbReference>
<dbReference type="Proteomes" id="UP000824035">
    <property type="component" value="Unassembled WGS sequence"/>
</dbReference>
<organism evidence="4 5">
    <name type="scientific">Candidatus Allofournierella merdipullorum</name>
    <dbReference type="NCBI Taxonomy" id="2838595"/>
    <lineage>
        <taxon>Bacteria</taxon>
        <taxon>Bacillati</taxon>
        <taxon>Bacillota</taxon>
        <taxon>Clostridia</taxon>
        <taxon>Eubacteriales</taxon>
        <taxon>Oscillospiraceae</taxon>
        <taxon>Allofournierella</taxon>
    </lineage>
</organism>
<feature type="domain" description="Recombinase" evidence="3">
    <location>
        <begin position="154"/>
        <end position="259"/>
    </location>
</feature>
<dbReference type="SMART" id="SM00857">
    <property type="entry name" value="Resolvase"/>
    <property type="match status" value="1"/>
</dbReference>
<dbReference type="GO" id="GO:0003677">
    <property type="term" value="F:DNA binding"/>
    <property type="evidence" value="ECO:0007669"/>
    <property type="project" value="InterPro"/>
</dbReference>
<dbReference type="PROSITE" id="PS51736">
    <property type="entry name" value="RECOMBINASES_3"/>
    <property type="match status" value="1"/>
</dbReference>
<comment type="caution">
    <text evidence="4">The sequence shown here is derived from an EMBL/GenBank/DDBJ whole genome shotgun (WGS) entry which is preliminary data.</text>
</comment>
<dbReference type="GO" id="GO:0000150">
    <property type="term" value="F:DNA strand exchange activity"/>
    <property type="evidence" value="ECO:0007669"/>
    <property type="project" value="InterPro"/>
</dbReference>
<dbReference type="SUPFAM" id="SSF53041">
    <property type="entry name" value="Resolvase-like"/>
    <property type="match status" value="1"/>
</dbReference>
<feature type="compositionally biased region" description="Polar residues" evidence="1">
    <location>
        <begin position="485"/>
        <end position="494"/>
    </location>
</feature>
<dbReference type="Gene3D" id="3.40.50.1390">
    <property type="entry name" value="Resolvase, N-terminal catalytic domain"/>
    <property type="match status" value="1"/>
</dbReference>
<dbReference type="CDD" id="cd00338">
    <property type="entry name" value="Ser_Recombinase"/>
    <property type="match status" value="1"/>
</dbReference>
<gene>
    <name evidence="4" type="ORF">H9813_03525</name>
</gene>
<dbReference type="EMBL" id="DXBV01000031">
    <property type="protein sequence ID" value="HIZ30291.1"/>
    <property type="molecule type" value="Genomic_DNA"/>
</dbReference>
<evidence type="ECO:0000313" key="5">
    <source>
        <dbReference type="Proteomes" id="UP000824035"/>
    </source>
</evidence>
<evidence type="ECO:0000256" key="1">
    <source>
        <dbReference type="SAM" id="MobiDB-lite"/>
    </source>
</evidence>
<proteinExistence type="predicted"/>
<reference evidence="4" key="2">
    <citation type="submission" date="2021-04" db="EMBL/GenBank/DDBJ databases">
        <authorList>
            <person name="Gilroy R."/>
        </authorList>
    </citation>
    <scope>NUCLEOTIDE SEQUENCE</scope>
    <source>
        <strain evidence="4">ChiGjej4B4-18154</strain>
    </source>
</reference>
<feature type="region of interest" description="Disordered" evidence="1">
    <location>
        <begin position="481"/>
        <end position="506"/>
    </location>
</feature>
<dbReference type="PANTHER" id="PTHR30461">
    <property type="entry name" value="DNA-INVERTASE FROM LAMBDOID PROPHAGE"/>
    <property type="match status" value="1"/>
</dbReference>
<dbReference type="InterPro" id="IPR025827">
    <property type="entry name" value="Zn_ribbon_recom_dom"/>
</dbReference>
<dbReference type="Pfam" id="PF07508">
    <property type="entry name" value="Recombinase"/>
    <property type="match status" value="1"/>
</dbReference>
<protein>
    <submittedName>
        <fullName evidence="4">Recombinase family protein</fullName>
    </submittedName>
</protein>
<dbReference type="InterPro" id="IPR011109">
    <property type="entry name" value="DNA_bind_recombinase_dom"/>
</dbReference>
<sequence length="506" mass="58710">MKAVIYARYSSDNQREESIEGQLRECKEYAERNGILVLQSYIDRALSAKTDNRPEFQQMIRDSAKGLFDTVLVWKLDRFARNRYDSAHYKSQLKKNGVRVISATEQISDGPEGIILESMLEGMAEYYSAELAQKINRGLRENALKGKNNGGSIPLGYRLGEDHRLRIDPLTAPVVREIFQRYADGETVREIIEALNERHLLTRKGHEFRMNSFNRLLKNRKYIGEYRYKDVVIPDAIPAIVPKELFERVQERMKKNQRAPARTKAEEEYLLTTKLFCGHCGRMMIGESGKGRNGTIHRYYKCGAAKRRQGCHKKAVKKDWIEHIAVMYTIQRVFQDDLIAQIADELVALQNTEDNSLPLLRRQLADTERGIENMLNAIQQGIFTSSTRQRLEELEQLCDNVKASILQAELERPQYSREDIIEWISRFRYGDPNDKAYQRQIIDIFLNSIYVFDDKLVFTYNYKNGSQTVSLSDIFAAFGSDSRSRTPPQKSEPTGSDFFFSRKRFR</sequence>
<dbReference type="AlphaFoldDB" id="A0A9D2IYU2"/>
<dbReference type="InterPro" id="IPR006119">
    <property type="entry name" value="Resolv_N"/>
</dbReference>
<dbReference type="InterPro" id="IPR050639">
    <property type="entry name" value="SSR_resolvase"/>
</dbReference>
<dbReference type="InterPro" id="IPR036162">
    <property type="entry name" value="Resolvase-like_N_sf"/>
</dbReference>
<dbReference type="Gene3D" id="3.90.1750.20">
    <property type="entry name" value="Putative Large Serine Recombinase, Chain B, Domain 2"/>
    <property type="match status" value="1"/>
</dbReference>
<evidence type="ECO:0000259" key="3">
    <source>
        <dbReference type="PROSITE" id="PS51737"/>
    </source>
</evidence>
<dbReference type="Pfam" id="PF00239">
    <property type="entry name" value="Resolvase"/>
    <property type="match status" value="1"/>
</dbReference>
<accession>A0A9D2IYU2</accession>
<reference evidence="4" key="1">
    <citation type="journal article" date="2021" name="PeerJ">
        <title>Extensive microbial diversity within the chicken gut microbiome revealed by metagenomics and culture.</title>
        <authorList>
            <person name="Gilroy R."/>
            <person name="Ravi A."/>
            <person name="Getino M."/>
            <person name="Pursley I."/>
            <person name="Horton D.L."/>
            <person name="Alikhan N.F."/>
            <person name="Baker D."/>
            <person name="Gharbi K."/>
            <person name="Hall N."/>
            <person name="Watson M."/>
            <person name="Adriaenssens E.M."/>
            <person name="Foster-Nyarko E."/>
            <person name="Jarju S."/>
            <person name="Secka A."/>
            <person name="Antonio M."/>
            <person name="Oren A."/>
            <person name="Chaudhuri R.R."/>
            <person name="La Ragione R."/>
            <person name="Hildebrand F."/>
            <person name="Pallen M.J."/>
        </authorList>
    </citation>
    <scope>NUCLEOTIDE SEQUENCE</scope>
    <source>
        <strain evidence="4">ChiGjej4B4-18154</strain>
    </source>
</reference>
<dbReference type="InterPro" id="IPR038109">
    <property type="entry name" value="DNA_bind_recomb_sf"/>
</dbReference>
<feature type="domain" description="Resolvase/invertase-type recombinase catalytic" evidence="2">
    <location>
        <begin position="2"/>
        <end position="146"/>
    </location>
</feature>
<evidence type="ECO:0000313" key="4">
    <source>
        <dbReference type="EMBL" id="HIZ30291.1"/>
    </source>
</evidence>
<evidence type="ECO:0000259" key="2">
    <source>
        <dbReference type="PROSITE" id="PS51736"/>
    </source>
</evidence>